<sequence>MTETISSFEQARPGDWLESPVAGGGPPRRGLILEVRGGPGHRRFLVRWDEEHEAIHYPEPHERLRRE</sequence>
<comment type="caution">
    <text evidence="3">The sequence shown here is derived from an EMBL/GenBank/DDBJ whole genome shotgun (WGS) entry which is preliminary data.</text>
</comment>
<evidence type="ECO:0000259" key="2">
    <source>
        <dbReference type="Pfam" id="PF08940"/>
    </source>
</evidence>
<evidence type="ECO:0000313" key="3">
    <source>
        <dbReference type="EMBL" id="EHN12535.1"/>
    </source>
</evidence>
<feature type="domain" description="DUF1918" evidence="2">
    <location>
        <begin position="10"/>
        <end position="60"/>
    </location>
</feature>
<dbReference type="RefSeq" id="WP_007570638.1">
    <property type="nucleotide sequence ID" value="NZ_AGUD01000019.1"/>
</dbReference>
<keyword evidence="4" id="KW-1185">Reference proteome</keyword>
<dbReference type="InterPro" id="IPR015035">
    <property type="entry name" value="DUF1918"/>
</dbReference>
<dbReference type="Gene3D" id="2.30.30.440">
    <property type="entry name" value="Domain of unknown function DUF1918"/>
    <property type="match status" value="1"/>
</dbReference>
<feature type="region of interest" description="Disordered" evidence="1">
    <location>
        <begin position="1"/>
        <end position="27"/>
    </location>
</feature>
<dbReference type="OrthoDB" id="4828144at2"/>
<gene>
    <name evidence="3" type="ORF">PAI11_05580</name>
</gene>
<dbReference type="Pfam" id="PF08940">
    <property type="entry name" value="DUF1918"/>
    <property type="match status" value="1"/>
</dbReference>
<dbReference type="SUPFAM" id="SSF50118">
    <property type="entry name" value="Cell growth inhibitor/plasmid maintenance toxic component"/>
    <property type="match status" value="1"/>
</dbReference>
<dbReference type="Proteomes" id="UP000005143">
    <property type="component" value="Unassembled WGS sequence"/>
</dbReference>
<organism evidence="3 4">
    <name type="scientific">Patulibacter medicamentivorans</name>
    <dbReference type="NCBI Taxonomy" id="1097667"/>
    <lineage>
        <taxon>Bacteria</taxon>
        <taxon>Bacillati</taxon>
        <taxon>Actinomycetota</taxon>
        <taxon>Thermoleophilia</taxon>
        <taxon>Solirubrobacterales</taxon>
        <taxon>Patulibacteraceae</taxon>
        <taxon>Patulibacter</taxon>
    </lineage>
</organism>
<reference evidence="3 4" key="1">
    <citation type="journal article" date="2013" name="Biodegradation">
        <title>Quantitative proteomic analysis of ibuprofen-degrading Patulibacter sp. strain I11.</title>
        <authorList>
            <person name="Almeida B."/>
            <person name="Kjeldal H."/>
            <person name="Lolas I."/>
            <person name="Knudsen A.D."/>
            <person name="Carvalho G."/>
            <person name="Nielsen K.L."/>
            <person name="Barreto Crespo M.T."/>
            <person name="Stensballe A."/>
            <person name="Nielsen J.L."/>
        </authorList>
    </citation>
    <scope>NUCLEOTIDE SEQUENCE [LARGE SCALE GENOMIC DNA]</scope>
    <source>
        <strain evidence="3 4">I11</strain>
    </source>
</reference>
<accession>H0E196</accession>
<evidence type="ECO:0000313" key="4">
    <source>
        <dbReference type="Proteomes" id="UP000005143"/>
    </source>
</evidence>
<name>H0E196_9ACTN</name>
<evidence type="ECO:0000256" key="1">
    <source>
        <dbReference type="SAM" id="MobiDB-lite"/>
    </source>
</evidence>
<proteinExistence type="predicted"/>
<protein>
    <recommendedName>
        <fullName evidence="2">DUF1918 domain-containing protein</fullName>
    </recommendedName>
</protein>
<dbReference type="EMBL" id="AGUD01000019">
    <property type="protein sequence ID" value="EHN12535.1"/>
    <property type="molecule type" value="Genomic_DNA"/>
</dbReference>
<dbReference type="AlphaFoldDB" id="H0E196"/>